<dbReference type="Pfam" id="PF02086">
    <property type="entry name" value="MethyltransfD12"/>
    <property type="match status" value="1"/>
</dbReference>
<dbReference type="EC" id="2.1.1.72" evidence="2"/>
<reference evidence="7" key="1">
    <citation type="journal article" date="2015" name="Proc. Natl. Acad. Sci. U.S.A.">
        <title>Networks of energetic and metabolic interactions define dynamics in microbial communities.</title>
        <authorList>
            <person name="Embree M."/>
            <person name="Liu J.K."/>
            <person name="Al-Bassam M.M."/>
            <person name="Zengler K."/>
        </authorList>
    </citation>
    <scope>NUCLEOTIDE SEQUENCE</scope>
</reference>
<dbReference type="GO" id="GO:0009007">
    <property type="term" value="F:site-specific DNA-methyltransferase (adenine-specific) activity"/>
    <property type="evidence" value="ECO:0007669"/>
    <property type="project" value="UniProtKB-EC"/>
</dbReference>
<dbReference type="GO" id="GO:0006298">
    <property type="term" value="P:mismatch repair"/>
    <property type="evidence" value="ECO:0007669"/>
    <property type="project" value="TreeGrafter"/>
</dbReference>
<dbReference type="InterPro" id="IPR002052">
    <property type="entry name" value="DNA_methylase_N6_adenine_CS"/>
</dbReference>
<dbReference type="InterPro" id="IPR012327">
    <property type="entry name" value="MeTrfase_D12"/>
</dbReference>
<gene>
    <name evidence="7" type="ORF">ASZ90_016328</name>
</gene>
<dbReference type="NCBIfam" id="TIGR00571">
    <property type="entry name" value="dam"/>
    <property type="match status" value="1"/>
</dbReference>
<protein>
    <recommendedName>
        <fullName evidence="2">site-specific DNA-methyltransferase (adenine-specific)</fullName>
        <ecNumber evidence="2">2.1.1.72</ecNumber>
    </recommendedName>
</protein>
<keyword evidence="5" id="KW-0949">S-adenosyl-L-methionine</keyword>
<dbReference type="GO" id="GO:0009307">
    <property type="term" value="P:DNA restriction-modification system"/>
    <property type="evidence" value="ECO:0007669"/>
    <property type="project" value="InterPro"/>
</dbReference>
<dbReference type="GO" id="GO:0043565">
    <property type="term" value="F:sequence-specific DNA binding"/>
    <property type="evidence" value="ECO:0007669"/>
    <property type="project" value="TreeGrafter"/>
</dbReference>
<dbReference type="AlphaFoldDB" id="A0A0W8EYE2"/>
<evidence type="ECO:0000256" key="1">
    <source>
        <dbReference type="ARBA" id="ARBA00006594"/>
    </source>
</evidence>
<accession>A0A0W8EYE2</accession>
<proteinExistence type="inferred from homology"/>
<keyword evidence="4 7" id="KW-0808">Transferase</keyword>
<dbReference type="Gene3D" id="3.40.50.150">
    <property type="entry name" value="Vaccinia Virus protein VP39"/>
    <property type="match status" value="1"/>
</dbReference>
<dbReference type="InterPro" id="IPR023095">
    <property type="entry name" value="Ade_MeTrfase_dom_2"/>
</dbReference>
<evidence type="ECO:0000256" key="6">
    <source>
        <dbReference type="ARBA" id="ARBA00047942"/>
    </source>
</evidence>
<dbReference type="PRINTS" id="PR00505">
    <property type="entry name" value="D12N6MTFRASE"/>
</dbReference>
<dbReference type="InterPro" id="IPR012263">
    <property type="entry name" value="M_m6A_EcoRV"/>
</dbReference>
<evidence type="ECO:0000256" key="3">
    <source>
        <dbReference type="ARBA" id="ARBA00022603"/>
    </source>
</evidence>
<dbReference type="GO" id="GO:0032259">
    <property type="term" value="P:methylation"/>
    <property type="evidence" value="ECO:0007669"/>
    <property type="project" value="UniProtKB-KW"/>
</dbReference>
<sequence>MVESSAKPFLKWAGGKTQLLGEFTKRIPSELKEGKLPVFVEPFVGGGAVFFCFNTIFNFKECHIYDINEELILAYTVVKNKVEDLIDHIESISKEYFSKDDSGKKEYFYHIRDEFNRAKPSINFYKYDNKWIERASQLIFLNKTCFNGLYRVNFQGEFNVPFGRYKNPKILNADLLRSDSRILQNTTIHLGDFTDSHSKISKKSFVYFDPPYRPLNETSSFTQYSKGGFDDSEQKRLADFFVKCDKKGAKLLLSNSDPKNINPNDDFFDILFSDYHIDRVSAKRVINCDGTKRGEIQEIIVTNY</sequence>
<dbReference type="PANTHER" id="PTHR30481:SF3">
    <property type="entry name" value="DNA ADENINE METHYLASE"/>
    <property type="match status" value="1"/>
</dbReference>
<comment type="catalytic activity">
    <reaction evidence="6">
        <text>a 2'-deoxyadenosine in DNA + S-adenosyl-L-methionine = an N(6)-methyl-2'-deoxyadenosine in DNA + S-adenosyl-L-homocysteine + H(+)</text>
        <dbReference type="Rhea" id="RHEA:15197"/>
        <dbReference type="Rhea" id="RHEA-COMP:12418"/>
        <dbReference type="Rhea" id="RHEA-COMP:12419"/>
        <dbReference type="ChEBI" id="CHEBI:15378"/>
        <dbReference type="ChEBI" id="CHEBI:57856"/>
        <dbReference type="ChEBI" id="CHEBI:59789"/>
        <dbReference type="ChEBI" id="CHEBI:90615"/>
        <dbReference type="ChEBI" id="CHEBI:90616"/>
        <dbReference type="EC" id="2.1.1.72"/>
    </reaction>
</comment>
<dbReference type="PANTHER" id="PTHR30481">
    <property type="entry name" value="DNA ADENINE METHYLASE"/>
    <property type="match status" value="1"/>
</dbReference>
<dbReference type="PIRSF" id="PIRSF000398">
    <property type="entry name" value="M_m6A_EcoRV"/>
    <property type="match status" value="1"/>
</dbReference>
<dbReference type="EMBL" id="LNQE01001709">
    <property type="protein sequence ID" value="KUG13675.1"/>
    <property type="molecule type" value="Genomic_DNA"/>
</dbReference>
<evidence type="ECO:0000313" key="7">
    <source>
        <dbReference type="EMBL" id="KUG13675.1"/>
    </source>
</evidence>
<evidence type="ECO:0000256" key="4">
    <source>
        <dbReference type="ARBA" id="ARBA00022679"/>
    </source>
</evidence>
<dbReference type="InterPro" id="IPR029063">
    <property type="entry name" value="SAM-dependent_MTases_sf"/>
</dbReference>
<organism evidence="7">
    <name type="scientific">hydrocarbon metagenome</name>
    <dbReference type="NCBI Taxonomy" id="938273"/>
    <lineage>
        <taxon>unclassified sequences</taxon>
        <taxon>metagenomes</taxon>
        <taxon>ecological metagenomes</taxon>
    </lineage>
</organism>
<dbReference type="PROSITE" id="PS00092">
    <property type="entry name" value="N6_MTASE"/>
    <property type="match status" value="1"/>
</dbReference>
<dbReference type="SUPFAM" id="SSF53335">
    <property type="entry name" value="S-adenosyl-L-methionine-dependent methyltransferases"/>
    <property type="match status" value="1"/>
</dbReference>
<evidence type="ECO:0000256" key="2">
    <source>
        <dbReference type="ARBA" id="ARBA00011900"/>
    </source>
</evidence>
<name>A0A0W8EYE2_9ZZZZ</name>
<comment type="similarity">
    <text evidence="1">Belongs to the N(4)/N(6)-methyltransferase family.</text>
</comment>
<dbReference type="GO" id="GO:1904047">
    <property type="term" value="F:S-adenosyl-L-methionine binding"/>
    <property type="evidence" value="ECO:0007669"/>
    <property type="project" value="TreeGrafter"/>
</dbReference>
<evidence type="ECO:0000256" key="5">
    <source>
        <dbReference type="ARBA" id="ARBA00022691"/>
    </source>
</evidence>
<dbReference type="Gene3D" id="1.10.1020.10">
    <property type="entry name" value="Adenine-specific Methyltransferase, Domain 2"/>
    <property type="match status" value="1"/>
</dbReference>
<keyword evidence="3 7" id="KW-0489">Methyltransferase</keyword>
<comment type="caution">
    <text evidence="7">The sequence shown here is derived from an EMBL/GenBank/DDBJ whole genome shotgun (WGS) entry which is preliminary data.</text>
</comment>